<accession>A0A8S5L6Z2</accession>
<organism evidence="1">
    <name type="scientific">Siphoviridae sp. ct45W1</name>
    <dbReference type="NCBI Taxonomy" id="2823562"/>
    <lineage>
        <taxon>Viruses</taxon>
        <taxon>Duplodnaviria</taxon>
        <taxon>Heunggongvirae</taxon>
        <taxon>Uroviricota</taxon>
        <taxon>Caudoviricetes</taxon>
    </lineage>
</organism>
<proteinExistence type="predicted"/>
<dbReference type="EMBL" id="BK014646">
    <property type="protein sequence ID" value="DAD65653.1"/>
    <property type="molecule type" value="Genomic_DNA"/>
</dbReference>
<protein>
    <submittedName>
        <fullName evidence="1">Uncharacterized protein</fullName>
    </submittedName>
</protein>
<sequence length="167" mass="17864">MADSVLPAFGSWWQSSSRAVADGITLPAGATSTPYDNSAVPVGSKRWSVELTYTTTAAATLSIRHNHFNAGKSKIRQTAIDDFPLSVGRLVTRRIDFLLSDTDQPNWLPSLAAVGGDITLKAVSVYETPAPKGPTITVWDGRKEVPATITVWDGRKEVGCTVEAFSG</sequence>
<reference evidence="1" key="1">
    <citation type="journal article" date="2021" name="Proc. Natl. Acad. Sci. U.S.A.">
        <title>A Catalog of Tens of Thousands of Viruses from Human Metagenomes Reveals Hidden Associations with Chronic Diseases.</title>
        <authorList>
            <person name="Tisza M.J."/>
            <person name="Buck C.B."/>
        </authorList>
    </citation>
    <scope>NUCLEOTIDE SEQUENCE</scope>
    <source>
        <strain evidence="1">Ct45W1</strain>
    </source>
</reference>
<evidence type="ECO:0000313" key="1">
    <source>
        <dbReference type="EMBL" id="DAD65653.1"/>
    </source>
</evidence>
<name>A0A8S5L6Z2_9CAUD</name>